<dbReference type="InterPro" id="IPR036135">
    <property type="entry name" value="MoeA_linker/N_sf"/>
</dbReference>
<dbReference type="Gene3D" id="3.40.980.10">
    <property type="entry name" value="MoaB/Mog-like domain"/>
    <property type="match status" value="1"/>
</dbReference>
<dbReference type="InterPro" id="IPR038987">
    <property type="entry name" value="MoeA-like"/>
</dbReference>
<dbReference type="Gene3D" id="2.40.340.10">
    <property type="entry name" value="MoeA, C-terminal, domain IV"/>
    <property type="match status" value="1"/>
</dbReference>
<comment type="caution">
    <text evidence="8">The sequence shown here is derived from an EMBL/GenBank/DDBJ whole genome shotgun (WGS) entry which is preliminary data.</text>
</comment>
<dbReference type="InterPro" id="IPR001453">
    <property type="entry name" value="MoaB/Mog_dom"/>
</dbReference>
<dbReference type="InterPro" id="IPR008284">
    <property type="entry name" value="MoCF_biosynth_CS"/>
</dbReference>
<evidence type="ECO:0000256" key="4">
    <source>
        <dbReference type="ARBA" id="ARBA00023150"/>
    </source>
</evidence>
<dbReference type="InterPro" id="IPR036425">
    <property type="entry name" value="MoaB/Mog-like_dom_sf"/>
</dbReference>
<evidence type="ECO:0000313" key="8">
    <source>
        <dbReference type="EMBL" id="MBI3126549.1"/>
    </source>
</evidence>
<comment type="catalytic activity">
    <reaction evidence="5">
        <text>adenylyl-molybdopterin + molybdate = Mo-molybdopterin + AMP + H(+)</text>
        <dbReference type="Rhea" id="RHEA:35047"/>
        <dbReference type="ChEBI" id="CHEBI:15378"/>
        <dbReference type="ChEBI" id="CHEBI:36264"/>
        <dbReference type="ChEBI" id="CHEBI:62727"/>
        <dbReference type="ChEBI" id="CHEBI:71302"/>
        <dbReference type="ChEBI" id="CHEBI:456215"/>
        <dbReference type="EC" id="2.10.1.1"/>
    </reaction>
</comment>
<dbReference type="SUPFAM" id="SSF63882">
    <property type="entry name" value="MoeA N-terminal region -like"/>
    <property type="match status" value="1"/>
</dbReference>
<dbReference type="Proteomes" id="UP000782312">
    <property type="component" value="Unassembled WGS sequence"/>
</dbReference>
<dbReference type="EMBL" id="JACPUR010000004">
    <property type="protein sequence ID" value="MBI3126549.1"/>
    <property type="molecule type" value="Genomic_DNA"/>
</dbReference>
<dbReference type="SUPFAM" id="SSF53218">
    <property type="entry name" value="Molybdenum cofactor biosynthesis proteins"/>
    <property type="match status" value="1"/>
</dbReference>
<comment type="similarity">
    <text evidence="3 6">Belongs to the MoeA family.</text>
</comment>
<keyword evidence="6" id="KW-0460">Magnesium</keyword>
<comment type="pathway">
    <text evidence="2 6">Cofactor biosynthesis; molybdopterin biosynthesis.</text>
</comment>
<dbReference type="PROSITE" id="PS01079">
    <property type="entry name" value="MOCF_BIOSYNTHESIS_2"/>
    <property type="match status" value="1"/>
</dbReference>
<accession>A0A932MKX4</accession>
<evidence type="ECO:0000256" key="5">
    <source>
        <dbReference type="ARBA" id="ARBA00047317"/>
    </source>
</evidence>
<dbReference type="GO" id="GO:0005829">
    <property type="term" value="C:cytosol"/>
    <property type="evidence" value="ECO:0007669"/>
    <property type="project" value="TreeGrafter"/>
</dbReference>
<dbReference type="InterPro" id="IPR036688">
    <property type="entry name" value="MoeA_C_domain_IV_sf"/>
</dbReference>
<dbReference type="Gene3D" id="2.170.190.11">
    <property type="entry name" value="Molybdopterin biosynthesis moea protein, domain 3"/>
    <property type="match status" value="1"/>
</dbReference>
<dbReference type="GO" id="GO:0046872">
    <property type="term" value="F:metal ion binding"/>
    <property type="evidence" value="ECO:0007669"/>
    <property type="project" value="UniProtKB-UniRule"/>
</dbReference>
<dbReference type="AlphaFoldDB" id="A0A932MKX4"/>
<keyword evidence="6" id="KW-0808">Transferase</keyword>
<dbReference type="PANTHER" id="PTHR10192:SF5">
    <property type="entry name" value="GEPHYRIN"/>
    <property type="match status" value="1"/>
</dbReference>
<gene>
    <name evidence="8" type="ORF">HYZ11_02980</name>
</gene>
<evidence type="ECO:0000259" key="7">
    <source>
        <dbReference type="SMART" id="SM00852"/>
    </source>
</evidence>
<evidence type="ECO:0000256" key="3">
    <source>
        <dbReference type="ARBA" id="ARBA00010763"/>
    </source>
</evidence>
<evidence type="ECO:0000256" key="6">
    <source>
        <dbReference type="RuleBase" id="RU365090"/>
    </source>
</evidence>
<dbReference type="InterPro" id="IPR005110">
    <property type="entry name" value="MoeA_linker/N"/>
</dbReference>
<dbReference type="SMART" id="SM00852">
    <property type="entry name" value="MoCF_biosynth"/>
    <property type="match status" value="1"/>
</dbReference>
<dbReference type="Pfam" id="PF03453">
    <property type="entry name" value="MoeA_N"/>
    <property type="match status" value="1"/>
</dbReference>
<dbReference type="GO" id="GO:0061599">
    <property type="term" value="F:molybdopterin molybdotransferase activity"/>
    <property type="evidence" value="ECO:0007669"/>
    <property type="project" value="UniProtKB-UniRule"/>
</dbReference>
<dbReference type="Pfam" id="PF00994">
    <property type="entry name" value="MoCF_biosynth"/>
    <property type="match status" value="1"/>
</dbReference>
<dbReference type="Pfam" id="PF03454">
    <property type="entry name" value="MoeA_C"/>
    <property type="match status" value="1"/>
</dbReference>
<dbReference type="NCBIfam" id="TIGR00177">
    <property type="entry name" value="molyb_syn"/>
    <property type="match status" value="1"/>
</dbReference>
<comment type="cofactor">
    <cofactor evidence="6">
        <name>Mg(2+)</name>
        <dbReference type="ChEBI" id="CHEBI:18420"/>
    </cofactor>
</comment>
<dbReference type="EC" id="2.10.1.1" evidence="6"/>
<dbReference type="NCBIfam" id="NF045515">
    <property type="entry name" value="Glp_gephyrin"/>
    <property type="match status" value="1"/>
</dbReference>
<dbReference type="CDD" id="cd00887">
    <property type="entry name" value="MoeA"/>
    <property type="match status" value="1"/>
</dbReference>
<dbReference type="GO" id="GO:0006777">
    <property type="term" value="P:Mo-molybdopterin cofactor biosynthetic process"/>
    <property type="evidence" value="ECO:0007669"/>
    <property type="project" value="UniProtKB-UniRule"/>
</dbReference>
<name>A0A932MKX4_UNCTE</name>
<dbReference type="InterPro" id="IPR005111">
    <property type="entry name" value="MoeA_C_domain_IV"/>
</dbReference>
<comment type="function">
    <text evidence="1 6">Catalyzes the insertion of molybdate into adenylated molybdopterin with the concomitant release of AMP.</text>
</comment>
<proteinExistence type="inferred from homology"/>
<evidence type="ECO:0000313" key="9">
    <source>
        <dbReference type="Proteomes" id="UP000782312"/>
    </source>
</evidence>
<dbReference type="Gene3D" id="3.90.105.10">
    <property type="entry name" value="Molybdopterin biosynthesis moea protein, domain 2"/>
    <property type="match status" value="1"/>
</dbReference>
<evidence type="ECO:0000256" key="2">
    <source>
        <dbReference type="ARBA" id="ARBA00005046"/>
    </source>
</evidence>
<reference evidence="8" key="1">
    <citation type="submission" date="2020-07" db="EMBL/GenBank/DDBJ databases">
        <title>Huge and variable diversity of episymbiotic CPR bacteria and DPANN archaea in groundwater ecosystems.</title>
        <authorList>
            <person name="He C.Y."/>
            <person name="Keren R."/>
            <person name="Whittaker M."/>
            <person name="Farag I.F."/>
            <person name="Doudna J."/>
            <person name="Cate J.H.D."/>
            <person name="Banfield J.F."/>
        </authorList>
    </citation>
    <scope>NUCLEOTIDE SEQUENCE</scope>
    <source>
        <strain evidence="8">NC_groundwater_763_Ag_S-0.2um_68_21</strain>
    </source>
</reference>
<dbReference type="SUPFAM" id="SSF63867">
    <property type="entry name" value="MoeA C-terminal domain-like"/>
    <property type="match status" value="1"/>
</dbReference>
<sequence>MRAVQGFAPLPAEEVPAFEAVGRILAGEVRSPADLPDFPRATMDGYAIQAADSFGAGESVPAYLEIAGEVRMGEAPGFKVGRGRAARVSTGGMIPEGADAVIMDEHTSRPDEGTLEVRRPVSAGENVLAPGDDLRKGEVILPAGRRLRSQDIGAFAGVGVVLLKVRRRPRVAILPTGDELVDPRAEPRPGQVRDINRFSLAAAVVEAGGIPETEDILPDDLPAIQARLRGAAERADVVLISGGSSMGARDHTVEAIDSLGEPGVLVHGISIKPGKPTIIGRIRRGSVDKAVVGIPGHPVSALMIFHAFVRPILRQLMGEADSFAAEAGRVTARLARNLPSAPGREDLVRVTLERKDGLLVAHPLMGSSAMISTLTRADGFLTLPLEREGLPAGTDVQVTLY</sequence>
<keyword evidence="6" id="KW-0479">Metal-binding</keyword>
<keyword evidence="6" id="KW-0500">Molybdenum</keyword>
<feature type="domain" description="MoaB/Mog" evidence="7">
    <location>
        <begin position="172"/>
        <end position="315"/>
    </location>
</feature>
<protein>
    <recommendedName>
        <fullName evidence="6">Molybdopterin molybdenumtransferase</fullName>
        <ecNumber evidence="6">2.10.1.1</ecNumber>
    </recommendedName>
</protein>
<evidence type="ECO:0000256" key="1">
    <source>
        <dbReference type="ARBA" id="ARBA00002901"/>
    </source>
</evidence>
<organism evidence="8 9">
    <name type="scientific">Tectimicrobiota bacterium</name>
    <dbReference type="NCBI Taxonomy" id="2528274"/>
    <lineage>
        <taxon>Bacteria</taxon>
        <taxon>Pseudomonadati</taxon>
        <taxon>Nitrospinota/Tectimicrobiota group</taxon>
        <taxon>Candidatus Tectimicrobiota</taxon>
    </lineage>
</organism>
<dbReference type="PANTHER" id="PTHR10192">
    <property type="entry name" value="MOLYBDOPTERIN BIOSYNTHESIS PROTEIN"/>
    <property type="match status" value="1"/>
</dbReference>
<keyword evidence="4 6" id="KW-0501">Molybdenum cofactor biosynthesis</keyword>